<dbReference type="STRING" id="1798705.A2563_00195"/>
<comment type="cofactor">
    <cofactor evidence="1 10">
        <name>Mg(2+)</name>
        <dbReference type="ChEBI" id="CHEBI:18420"/>
    </cofactor>
</comment>
<evidence type="ECO:0000256" key="9">
    <source>
        <dbReference type="ARBA" id="ARBA00049563"/>
    </source>
</evidence>
<evidence type="ECO:0000256" key="3">
    <source>
        <dbReference type="ARBA" id="ARBA00005842"/>
    </source>
</evidence>
<evidence type="ECO:0000256" key="6">
    <source>
        <dbReference type="ARBA" id="ARBA00022741"/>
    </source>
</evidence>
<comment type="subunit">
    <text evidence="10">Monomer.</text>
</comment>
<dbReference type="GO" id="GO:0005524">
    <property type="term" value="F:ATP binding"/>
    <property type="evidence" value="ECO:0007669"/>
    <property type="project" value="UniProtKB-UniRule"/>
</dbReference>
<evidence type="ECO:0000256" key="4">
    <source>
        <dbReference type="ARBA" id="ARBA00022679"/>
    </source>
</evidence>
<name>A0A1F6PA89_9BACT</name>
<keyword evidence="4 10" id="KW-0808">Transferase</keyword>
<dbReference type="EMBL" id="MFRA01000002">
    <property type="protein sequence ID" value="OGH93095.1"/>
    <property type="molecule type" value="Genomic_DNA"/>
</dbReference>
<accession>A0A1F6PA89</accession>
<feature type="site" description="Interaction with substrate tRNA" evidence="10">
    <location>
        <position position="133"/>
    </location>
</feature>
<sequence>MQNNLPKIAVILGPTASGKTDLGLVLAKQFNGEIISADSRQVYKKMDIGTAKPRGEWKKEVFLVEGVPHHIVDIANPGQDFSLADFKAMATDCIQDILARNKLPIIVGGTGLYIWAIVDNLDIPKTKPNLELRSDLEKKDLSELVAMLQERDPESVEKIDLKNPRRVLRALEVAISSGQSFVSQRTQSKPLYNALQIGIDINKEELDKRIDSRVDRQIKDGLVEEAKKLVELGLGWNLPSMSGIGYKQIGYYLRGEMTLEEAVEVLKRDTKRYAKRQMTWFKRDKRIKWIKNTDLDLAKSVFEEFLNR</sequence>
<keyword evidence="8 10" id="KW-0460">Magnesium</keyword>
<dbReference type="Gene3D" id="3.40.50.300">
    <property type="entry name" value="P-loop containing nucleotide triphosphate hydrolases"/>
    <property type="match status" value="1"/>
</dbReference>
<evidence type="ECO:0000256" key="11">
    <source>
        <dbReference type="RuleBase" id="RU003783"/>
    </source>
</evidence>
<comment type="similarity">
    <text evidence="3 10 13">Belongs to the IPP transferase family.</text>
</comment>
<evidence type="ECO:0000256" key="13">
    <source>
        <dbReference type="RuleBase" id="RU003785"/>
    </source>
</evidence>
<dbReference type="PANTHER" id="PTHR11088">
    <property type="entry name" value="TRNA DIMETHYLALLYLTRANSFERASE"/>
    <property type="match status" value="1"/>
</dbReference>
<evidence type="ECO:0000313" key="14">
    <source>
        <dbReference type="EMBL" id="OGH93095.1"/>
    </source>
</evidence>
<dbReference type="NCBIfam" id="TIGR00174">
    <property type="entry name" value="miaA"/>
    <property type="match status" value="1"/>
</dbReference>
<dbReference type="InterPro" id="IPR018022">
    <property type="entry name" value="IPT"/>
</dbReference>
<reference evidence="14 15" key="1">
    <citation type="journal article" date="2016" name="Nat. Commun.">
        <title>Thousands of microbial genomes shed light on interconnected biogeochemical processes in an aquifer system.</title>
        <authorList>
            <person name="Anantharaman K."/>
            <person name="Brown C.T."/>
            <person name="Hug L.A."/>
            <person name="Sharon I."/>
            <person name="Castelle C.J."/>
            <person name="Probst A.J."/>
            <person name="Thomas B.C."/>
            <person name="Singh A."/>
            <person name="Wilkins M.J."/>
            <person name="Karaoz U."/>
            <person name="Brodie E.L."/>
            <person name="Williams K.H."/>
            <person name="Hubbard S.S."/>
            <person name="Banfield J.F."/>
        </authorList>
    </citation>
    <scope>NUCLEOTIDE SEQUENCE [LARGE SCALE GENOMIC DNA]</scope>
</reference>
<keyword evidence="7 10" id="KW-0067">ATP-binding</keyword>
<dbReference type="PANTHER" id="PTHR11088:SF60">
    <property type="entry name" value="TRNA DIMETHYLALLYLTRANSFERASE"/>
    <property type="match status" value="1"/>
</dbReference>
<evidence type="ECO:0000256" key="8">
    <source>
        <dbReference type="ARBA" id="ARBA00022842"/>
    </source>
</evidence>
<protein>
    <recommendedName>
        <fullName evidence="10">tRNA dimethylallyltransferase</fullName>
        <ecNumber evidence="10">2.5.1.75</ecNumber>
    </recommendedName>
    <alternativeName>
        <fullName evidence="10">Dimethylallyl diphosphate:tRNA dimethylallyltransferase</fullName>
        <shortName evidence="10">DMAPP:tRNA dimethylallyltransferase</shortName>
        <shortName evidence="10">DMATase</shortName>
    </alternativeName>
    <alternativeName>
        <fullName evidence="10">Isopentenyl-diphosphate:tRNA isopentenyltransferase</fullName>
        <shortName evidence="10">IPP transferase</shortName>
        <shortName evidence="10">IPPT</shortName>
        <shortName evidence="10">IPTase</shortName>
    </alternativeName>
</protein>
<evidence type="ECO:0000256" key="7">
    <source>
        <dbReference type="ARBA" id="ARBA00022840"/>
    </source>
</evidence>
<gene>
    <name evidence="10" type="primary">miaA</name>
    <name evidence="14" type="ORF">A2563_00195</name>
</gene>
<evidence type="ECO:0000256" key="12">
    <source>
        <dbReference type="RuleBase" id="RU003784"/>
    </source>
</evidence>
<keyword evidence="6 10" id="KW-0547">Nucleotide-binding</keyword>
<dbReference type="InterPro" id="IPR039657">
    <property type="entry name" value="Dimethylallyltransferase"/>
</dbReference>
<dbReference type="EC" id="2.5.1.75" evidence="10"/>
<dbReference type="HAMAP" id="MF_00185">
    <property type="entry name" value="IPP_trans"/>
    <property type="match status" value="1"/>
</dbReference>
<dbReference type="GO" id="GO:0006400">
    <property type="term" value="P:tRNA modification"/>
    <property type="evidence" value="ECO:0007669"/>
    <property type="project" value="TreeGrafter"/>
</dbReference>
<evidence type="ECO:0000256" key="10">
    <source>
        <dbReference type="HAMAP-Rule" id="MF_00185"/>
    </source>
</evidence>
<comment type="caution">
    <text evidence="10">Lacks conserved residue(s) required for the propagation of feature annotation.</text>
</comment>
<evidence type="ECO:0000256" key="5">
    <source>
        <dbReference type="ARBA" id="ARBA00022694"/>
    </source>
</evidence>
<keyword evidence="5 10" id="KW-0819">tRNA processing</keyword>
<evidence type="ECO:0000256" key="1">
    <source>
        <dbReference type="ARBA" id="ARBA00001946"/>
    </source>
</evidence>
<organism evidence="14 15">
    <name type="scientific">Candidatus Magasanikbacteria bacterium RIFOXYD1_FULL_40_23</name>
    <dbReference type="NCBI Taxonomy" id="1798705"/>
    <lineage>
        <taxon>Bacteria</taxon>
        <taxon>Candidatus Magasanikiibacteriota</taxon>
    </lineage>
</organism>
<feature type="region of interest" description="Interaction with substrate tRNA" evidence="10">
    <location>
        <begin position="38"/>
        <end position="41"/>
    </location>
</feature>
<feature type="binding site" evidence="10">
    <location>
        <begin position="15"/>
        <end position="20"/>
    </location>
    <ligand>
        <name>substrate</name>
    </ligand>
</feature>
<feature type="site" description="Interaction with substrate tRNA" evidence="10">
    <location>
        <position position="110"/>
    </location>
</feature>
<evidence type="ECO:0000313" key="15">
    <source>
        <dbReference type="Proteomes" id="UP000176634"/>
    </source>
</evidence>
<comment type="function">
    <text evidence="2 10 12">Catalyzes the transfer of a dimethylallyl group onto the adenine at position 37 in tRNAs that read codons beginning with uridine, leading to the formation of N6-(dimethylallyl)adenosine (i(6)A).</text>
</comment>
<dbReference type="AlphaFoldDB" id="A0A1F6PA89"/>
<comment type="catalytic activity">
    <reaction evidence="9 10 11">
        <text>adenosine(37) in tRNA + dimethylallyl diphosphate = N(6)-dimethylallyladenosine(37) in tRNA + diphosphate</text>
        <dbReference type="Rhea" id="RHEA:26482"/>
        <dbReference type="Rhea" id="RHEA-COMP:10162"/>
        <dbReference type="Rhea" id="RHEA-COMP:10375"/>
        <dbReference type="ChEBI" id="CHEBI:33019"/>
        <dbReference type="ChEBI" id="CHEBI:57623"/>
        <dbReference type="ChEBI" id="CHEBI:74411"/>
        <dbReference type="ChEBI" id="CHEBI:74415"/>
        <dbReference type="EC" id="2.5.1.75"/>
    </reaction>
</comment>
<dbReference type="GO" id="GO:0052381">
    <property type="term" value="F:tRNA dimethylallyltransferase activity"/>
    <property type="evidence" value="ECO:0007669"/>
    <property type="project" value="UniProtKB-UniRule"/>
</dbReference>
<dbReference type="Pfam" id="PF01715">
    <property type="entry name" value="IPPT"/>
    <property type="match status" value="1"/>
</dbReference>
<feature type="binding site" evidence="10">
    <location>
        <begin position="13"/>
        <end position="20"/>
    </location>
    <ligand>
        <name>ATP</name>
        <dbReference type="ChEBI" id="CHEBI:30616"/>
    </ligand>
</feature>
<dbReference type="SUPFAM" id="SSF52540">
    <property type="entry name" value="P-loop containing nucleoside triphosphate hydrolases"/>
    <property type="match status" value="2"/>
</dbReference>
<proteinExistence type="inferred from homology"/>
<evidence type="ECO:0000256" key="2">
    <source>
        <dbReference type="ARBA" id="ARBA00003213"/>
    </source>
</evidence>
<comment type="caution">
    <text evidence="14">The sequence shown here is derived from an EMBL/GenBank/DDBJ whole genome shotgun (WGS) entry which is preliminary data.</text>
</comment>
<dbReference type="Gene3D" id="1.10.20.140">
    <property type="match status" value="1"/>
</dbReference>
<dbReference type="Proteomes" id="UP000176634">
    <property type="component" value="Unassembled WGS sequence"/>
</dbReference>
<dbReference type="InterPro" id="IPR027417">
    <property type="entry name" value="P-loop_NTPase"/>
</dbReference>